<keyword evidence="7" id="KW-1185">Reference proteome</keyword>
<dbReference type="AlphaFoldDB" id="A0AAW1Q475"/>
<dbReference type="InterPro" id="IPR011990">
    <property type="entry name" value="TPR-like_helical_dom_sf"/>
</dbReference>
<dbReference type="Gene3D" id="1.25.40.10">
    <property type="entry name" value="Tetratricopeptide repeat domain"/>
    <property type="match status" value="1"/>
</dbReference>
<comment type="caution">
    <text evidence="6">The sequence shown here is derived from an EMBL/GenBank/DDBJ whole genome shotgun (WGS) entry which is preliminary data.</text>
</comment>
<dbReference type="Pfam" id="PF01753">
    <property type="entry name" value="zf-MYND"/>
    <property type="match status" value="1"/>
</dbReference>
<evidence type="ECO:0000256" key="3">
    <source>
        <dbReference type="ARBA" id="ARBA00022833"/>
    </source>
</evidence>
<evidence type="ECO:0000256" key="2">
    <source>
        <dbReference type="ARBA" id="ARBA00022771"/>
    </source>
</evidence>
<feature type="domain" description="MYND-type" evidence="5">
    <location>
        <begin position="276"/>
        <end position="342"/>
    </location>
</feature>
<evidence type="ECO:0000256" key="4">
    <source>
        <dbReference type="PROSITE-ProRule" id="PRU00134"/>
    </source>
</evidence>
<organism evidence="6 7">
    <name type="scientific">[Myrmecia] bisecta</name>
    <dbReference type="NCBI Taxonomy" id="41462"/>
    <lineage>
        <taxon>Eukaryota</taxon>
        <taxon>Viridiplantae</taxon>
        <taxon>Chlorophyta</taxon>
        <taxon>core chlorophytes</taxon>
        <taxon>Trebouxiophyceae</taxon>
        <taxon>Trebouxiales</taxon>
        <taxon>Trebouxiaceae</taxon>
        <taxon>Myrmecia</taxon>
    </lineage>
</organism>
<dbReference type="GO" id="GO:0008270">
    <property type="term" value="F:zinc ion binding"/>
    <property type="evidence" value="ECO:0007669"/>
    <property type="project" value="UniProtKB-KW"/>
</dbReference>
<evidence type="ECO:0000256" key="1">
    <source>
        <dbReference type="ARBA" id="ARBA00022723"/>
    </source>
</evidence>
<accession>A0AAW1Q475</accession>
<keyword evidence="3" id="KW-0862">Zinc</keyword>
<dbReference type="PROSITE" id="PS50865">
    <property type="entry name" value="ZF_MYND_2"/>
    <property type="match status" value="1"/>
</dbReference>
<evidence type="ECO:0000259" key="5">
    <source>
        <dbReference type="PROSITE" id="PS50865"/>
    </source>
</evidence>
<evidence type="ECO:0000313" key="7">
    <source>
        <dbReference type="Proteomes" id="UP001489004"/>
    </source>
</evidence>
<evidence type="ECO:0000313" key="6">
    <source>
        <dbReference type="EMBL" id="KAK9816805.1"/>
    </source>
</evidence>
<dbReference type="InterPro" id="IPR002893">
    <property type="entry name" value="Znf_MYND"/>
</dbReference>
<dbReference type="SUPFAM" id="SSF144232">
    <property type="entry name" value="HIT/MYND zinc finger-like"/>
    <property type="match status" value="1"/>
</dbReference>
<dbReference type="SUPFAM" id="SSF48452">
    <property type="entry name" value="TPR-like"/>
    <property type="match status" value="1"/>
</dbReference>
<keyword evidence="2 4" id="KW-0863">Zinc-finger</keyword>
<reference evidence="6 7" key="1">
    <citation type="journal article" date="2024" name="Nat. Commun.">
        <title>Phylogenomics reveals the evolutionary origins of lichenization in chlorophyte algae.</title>
        <authorList>
            <person name="Puginier C."/>
            <person name="Libourel C."/>
            <person name="Otte J."/>
            <person name="Skaloud P."/>
            <person name="Haon M."/>
            <person name="Grisel S."/>
            <person name="Petersen M."/>
            <person name="Berrin J.G."/>
            <person name="Delaux P.M."/>
            <person name="Dal Grande F."/>
            <person name="Keller J."/>
        </authorList>
    </citation>
    <scope>NUCLEOTIDE SEQUENCE [LARGE SCALE GENOMIC DNA]</scope>
    <source>
        <strain evidence="6 7">SAG 2043</strain>
    </source>
</reference>
<dbReference type="Proteomes" id="UP001489004">
    <property type="component" value="Unassembled WGS sequence"/>
</dbReference>
<protein>
    <recommendedName>
        <fullName evidence="5">MYND-type domain-containing protein</fullName>
    </recommendedName>
</protein>
<keyword evidence="1" id="KW-0479">Metal-binding</keyword>
<proteinExistence type="predicted"/>
<gene>
    <name evidence="6" type="ORF">WJX72_005274</name>
</gene>
<name>A0AAW1Q475_9CHLO</name>
<dbReference type="Gene3D" id="6.10.140.2220">
    <property type="match status" value="1"/>
</dbReference>
<dbReference type="EMBL" id="JALJOR010000005">
    <property type="protein sequence ID" value="KAK9816805.1"/>
    <property type="molecule type" value="Genomic_DNA"/>
</dbReference>
<sequence>MDNIEAWGRDAGSLQMVLDWAEASLRSGQLAAASHPPVATDSLPATQITHPNFHRNLAAWWGALPADCQQDFLALATWLAEETCLPEPGAVVEDPLDPYLLEEYECAGGATPRPAVVQETLDSLAYWKAVFVPDRAGEAPLPFLRKAAGRVKGMGMLSFMAGSFGWIARQTLKDAETQGQGETAVRGVQDAAQRKQTAYDQFRQTVVREGAQIGMTEYCKGIGLPDIMQHEELPAAQLERFVAHMVALTWLIHIVKALYVCEVVSRGRVMFDWGPKYICNRLACPTAQAYLAAQQPLEHPNVRLAFEAFAGKKLRKCSGCAQAWYCSKACQTARWKQHKPFCKALKEAALAAPSSSPAAPAVEDCTQALKLDPRMHKALARRCEAHQCLRKYDAALADLRDLYLQRPFEAGEHQDRKIRALRIRSGQIMHRRQAGQSAEERGFGGDIMWLQVADLDVPGARHTFVALSMQQCLAVVRDVGHELLAAATNDARSPLSLTEGSPGLLPWCLTYSLTDLPLKERADKLLAPNGQALRFEPEHDAWDEIERARLEVASQQVPCTMMCRFLANFMARCVGVPSSWLRDPSSTAVFFQMRQTCVEDRLAVLRRLCELWADPLVRASCGNTFATVISMLWRVFLGGAGITAPGEPKWDIVLTTPGFLAGLAGYMEYKSPHFGHIHTFLLSLPAERWLRVGDDQLPTIFLRCHAAYQENLPNMDSRGDPWPAEEYNKVRASMDSMLSTPERRFFVLTQLLQASRLAAYLAARAGLTRHANNDSRRPVLKPGVSASQCTRRLSEYIPKCSPDSVRDRIALRLD</sequence>